<dbReference type="Gene3D" id="2.60.120.40">
    <property type="match status" value="1"/>
</dbReference>
<accession>J2KRJ6</accession>
<dbReference type="PATRIC" id="fig|1144316.3.peg.398"/>
<dbReference type="AlphaFoldDB" id="J2KRJ6"/>
<dbReference type="OrthoDB" id="1240046at2"/>
<feature type="signal peptide" evidence="1">
    <location>
        <begin position="1"/>
        <end position="25"/>
    </location>
</feature>
<sequence length="301" mass="32164">MKLNYKNIVFLTFGVSMFLSGTAKAQISIGGNNPSPANALEVNSVEKFTVDKTGKIGVGVAAPKVAVDLRNGVNGSMAIGMTNQTAAEAGAGATRYNPNPAIGVQGYIEYSDGAVWVPILPYGKPRIVVMAEKTNNNCTVFETGLWPIGNYTDGIPGRSSTYLTSWAEKLDSDSGQPRTNFDPATGEFIAPRAGVYFATFTFALASSQVNTSFGQNQTEAIWEVRNSSNVVTQRVKTNNGYPQDTGNPPNAVIVGSACTVSVYLNAGDKLRPFVWINVAWDTDKRPLLNTGGYNVLTIVEQ</sequence>
<dbReference type="RefSeq" id="WP_007840104.1">
    <property type="nucleotide sequence ID" value="NZ_AKJY01000004.1"/>
</dbReference>
<dbReference type="Proteomes" id="UP000007509">
    <property type="component" value="Unassembled WGS sequence"/>
</dbReference>
<dbReference type="SUPFAM" id="SSF49842">
    <property type="entry name" value="TNF-like"/>
    <property type="match status" value="1"/>
</dbReference>
<dbReference type="EMBL" id="AKJY01000004">
    <property type="protein sequence ID" value="EJL75668.1"/>
    <property type="molecule type" value="Genomic_DNA"/>
</dbReference>
<reference evidence="2 3" key="1">
    <citation type="journal article" date="2012" name="J. Bacteriol.">
        <title>Twenty-one genome sequences from Pseudomonas species and 19 genome sequences from diverse bacteria isolated from the rhizosphere and endosphere of Populus deltoides.</title>
        <authorList>
            <person name="Brown S.D."/>
            <person name="Utturkar S.M."/>
            <person name="Klingeman D.M."/>
            <person name="Johnson C.M."/>
            <person name="Martin S.L."/>
            <person name="Land M.L."/>
            <person name="Lu T.Y."/>
            <person name="Schadt C.W."/>
            <person name="Doktycz M.J."/>
            <person name="Pelletier D.A."/>
        </authorList>
    </citation>
    <scope>NUCLEOTIDE SEQUENCE [LARGE SCALE GENOMIC DNA]</scope>
    <source>
        <strain evidence="2 3">CF314</strain>
    </source>
</reference>
<protein>
    <recommendedName>
        <fullName evidence="4">C1q domain containing protein</fullName>
    </recommendedName>
</protein>
<evidence type="ECO:0000313" key="2">
    <source>
        <dbReference type="EMBL" id="EJL75668.1"/>
    </source>
</evidence>
<keyword evidence="3" id="KW-1185">Reference proteome</keyword>
<comment type="caution">
    <text evidence="2">The sequence shown here is derived from an EMBL/GenBank/DDBJ whole genome shotgun (WGS) entry which is preliminary data.</text>
</comment>
<name>J2KRJ6_9FLAO</name>
<evidence type="ECO:0000256" key="1">
    <source>
        <dbReference type="SAM" id="SignalP"/>
    </source>
</evidence>
<evidence type="ECO:0008006" key="4">
    <source>
        <dbReference type="Google" id="ProtNLM"/>
    </source>
</evidence>
<dbReference type="InterPro" id="IPR008983">
    <property type="entry name" value="Tumour_necrosis_fac-like_dom"/>
</dbReference>
<feature type="chain" id="PRO_5003750317" description="C1q domain containing protein" evidence="1">
    <location>
        <begin position="26"/>
        <end position="301"/>
    </location>
</feature>
<evidence type="ECO:0000313" key="3">
    <source>
        <dbReference type="Proteomes" id="UP000007509"/>
    </source>
</evidence>
<proteinExistence type="predicted"/>
<organism evidence="2 3">
    <name type="scientific">Chryseobacterium populi</name>
    <dbReference type="NCBI Taxonomy" id="1144316"/>
    <lineage>
        <taxon>Bacteria</taxon>
        <taxon>Pseudomonadati</taxon>
        <taxon>Bacteroidota</taxon>
        <taxon>Flavobacteriia</taxon>
        <taxon>Flavobacteriales</taxon>
        <taxon>Weeksellaceae</taxon>
        <taxon>Chryseobacterium group</taxon>
        <taxon>Chryseobacterium</taxon>
    </lineage>
</organism>
<keyword evidence="1" id="KW-0732">Signal</keyword>
<gene>
    <name evidence="2" type="ORF">PMI13_00390</name>
</gene>